<evidence type="ECO:0000256" key="1">
    <source>
        <dbReference type="SAM" id="Phobius"/>
    </source>
</evidence>
<feature type="transmembrane region" description="Helical" evidence="1">
    <location>
        <begin position="62"/>
        <end position="83"/>
    </location>
</feature>
<evidence type="ECO:0000313" key="3">
    <source>
        <dbReference type="Proteomes" id="UP000317214"/>
    </source>
</evidence>
<dbReference type="AlphaFoldDB" id="A0A4Y6V409"/>
<dbReference type="EMBL" id="CP032485">
    <property type="protein sequence ID" value="QDH24799.1"/>
    <property type="molecule type" value="Genomic_DNA"/>
</dbReference>
<evidence type="ECO:0000313" key="2">
    <source>
        <dbReference type="EMBL" id="QDH24799.1"/>
    </source>
</evidence>
<feature type="transmembrane region" description="Helical" evidence="1">
    <location>
        <begin position="6"/>
        <end position="24"/>
    </location>
</feature>
<keyword evidence="1" id="KW-1133">Transmembrane helix</keyword>
<feature type="transmembrane region" description="Helical" evidence="1">
    <location>
        <begin position="36"/>
        <end position="56"/>
    </location>
</feature>
<name>A0A4Y6V409_9PROT</name>
<dbReference type="RefSeq" id="WP_141492642.1">
    <property type="nucleotide sequence ID" value="NZ_CP032485.1"/>
</dbReference>
<organism evidence="2 3">
    <name type="scientific">Neokomagataea tanensis</name>
    <dbReference type="NCBI Taxonomy" id="661191"/>
    <lineage>
        <taxon>Bacteria</taxon>
        <taxon>Pseudomonadati</taxon>
        <taxon>Pseudomonadota</taxon>
        <taxon>Alphaproteobacteria</taxon>
        <taxon>Acetobacterales</taxon>
        <taxon>Acetobacteraceae</taxon>
        <taxon>Neokomagataea</taxon>
    </lineage>
</organism>
<keyword evidence="3" id="KW-1185">Reference proteome</keyword>
<accession>A0A4Y6V409</accession>
<gene>
    <name evidence="2" type="ORF">D5366_05720</name>
</gene>
<sequence length="99" mass="10400">MISFYIPIILSVVSALGAVGFLYLSAPAQSILSKPIARRAGWGGSCVLWCASVVLLERAMSFPAALSVVVLLFMLGCIILAFVRGLSQAPSRSSPTKNA</sequence>
<protein>
    <submittedName>
        <fullName evidence="2">Uncharacterized protein</fullName>
    </submittedName>
</protein>
<proteinExistence type="predicted"/>
<dbReference type="KEGG" id="ntn:D5366_05720"/>
<keyword evidence="1" id="KW-0812">Transmembrane</keyword>
<dbReference type="Proteomes" id="UP000317214">
    <property type="component" value="Chromosome"/>
</dbReference>
<keyword evidence="1" id="KW-0472">Membrane</keyword>
<reference evidence="2 3" key="1">
    <citation type="submission" date="2018-09" db="EMBL/GenBank/DDBJ databases">
        <title>The complete genome sequence of Neokomagataea tanensis NBRC 106556(T).</title>
        <authorList>
            <person name="Chua K.-O."/>
            <person name="See-Too W.-S."/>
            <person name="Hong K.-W."/>
            <person name="Yin W.-F."/>
            <person name="Chan K.-G."/>
        </authorList>
    </citation>
    <scope>NUCLEOTIDE SEQUENCE [LARGE SCALE GENOMIC DNA]</scope>
    <source>
        <strain evidence="3">AH13 \ NBRC 106556</strain>
    </source>
</reference>